<dbReference type="EMBL" id="FXUI01000004">
    <property type="protein sequence ID" value="SMP66824.1"/>
    <property type="molecule type" value="Genomic_DNA"/>
</dbReference>
<protein>
    <submittedName>
        <fullName evidence="3">Membrane protein</fullName>
    </submittedName>
</protein>
<dbReference type="PANTHER" id="PTHR38593">
    <property type="entry name" value="BLR2558 PROTEIN"/>
    <property type="match status" value="1"/>
</dbReference>
<dbReference type="RefSeq" id="WP_103729093.1">
    <property type="nucleotide sequence ID" value="NZ_FXUI01000004.1"/>
</dbReference>
<dbReference type="InterPro" id="IPR012347">
    <property type="entry name" value="Ferritin-like"/>
</dbReference>
<comment type="caution">
    <text evidence="3">The sequence shown here is derived from an EMBL/GenBank/DDBJ whole genome shotgun (WGS) entry which is preliminary data.</text>
</comment>
<dbReference type="InterPro" id="IPR025419">
    <property type="entry name" value="DUF4142"/>
</dbReference>
<dbReference type="Gene3D" id="1.20.1260.10">
    <property type="match status" value="1"/>
</dbReference>
<evidence type="ECO:0000256" key="1">
    <source>
        <dbReference type="SAM" id="SignalP"/>
    </source>
</evidence>
<dbReference type="Proteomes" id="UP001157910">
    <property type="component" value="Unassembled WGS sequence"/>
</dbReference>
<organism evidence="3 4">
    <name type="scientific">Novosphingobium panipatense</name>
    <dbReference type="NCBI Taxonomy" id="428991"/>
    <lineage>
        <taxon>Bacteria</taxon>
        <taxon>Pseudomonadati</taxon>
        <taxon>Pseudomonadota</taxon>
        <taxon>Alphaproteobacteria</taxon>
        <taxon>Sphingomonadales</taxon>
        <taxon>Sphingomonadaceae</taxon>
        <taxon>Novosphingobium</taxon>
    </lineage>
</organism>
<reference evidence="3 4" key="1">
    <citation type="submission" date="2017-05" db="EMBL/GenBank/DDBJ databases">
        <authorList>
            <person name="Varghese N."/>
            <person name="Submissions S."/>
        </authorList>
    </citation>
    <scope>NUCLEOTIDE SEQUENCE [LARGE SCALE GENOMIC DNA]</scope>
    <source>
        <strain evidence="3 4">SM16</strain>
    </source>
</reference>
<evidence type="ECO:0000313" key="3">
    <source>
        <dbReference type="EMBL" id="SMP66824.1"/>
    </source>
</evidence>
<gene>
    <name evidence="3" type="ORF">SAMN06296065_10482</name>
</gene>
<keyword evidence="1" id="KW-0732">Signal</keyword>
<feature type="domain" description="DUF4142" evidence="2">
    <location>
        <begin position="38"/>
        <end position="170"/>
    </location>
</feature>
<name>A0ABY1QFD2_9SPHN</name>
<feature type="signal peptide" evidence="1">
    <location>
        <begin position="1"/>
        <end position="20"/>
    </location>
</feature>
<evidence type="ECO:0000313" key="4">
    <source>
        <dbReference type="Proteomes" id="UP001157910"/>
    </source>
</evidence>
<dbReference type="PANTHER" id="PTHR38593:SF1">
    <property type="entry name" value="BLR2558 PROTEIN"/>
    <property type="match status" value="1"/>
</dbReference>
<feature type="chain" id="PRO_5045581723" evidence="1">
    <location>
        <begin position="21"/>
        <end position="180"/>
    </location>
</feature>
<dbReference type="Pfam" id="PF13628">
    <property type="entry name" value="DUF4142"/>
    <property type="match status" value="1"/>
</dbReference>
<evidence type="ECO:0000259" key="2">
    <source>
        <dbReference type="Pfam" id="PF13628"/>
    </source>
</evidence>
<sequence length="180" mass="18725">MIRYTGIALALALGTTSAVAQTPPPPPPSEAKVSAMPYVMAAGMSDLYEINSSQIALEKSRDPAVRRFAQMMIDHHQKTTAATMKAAQKAGLTPTPPALGAGATASINELQTASAADFDRLYIGQQLPAHQAALDLHKSYAANGEEAALKASARSAVPIVQQHLAMLQKMQAGTGTASGM</sequence>
<keyword evidence="4" id="KW-1185">Reference proteome</keyword>
<proteinExistence type="predicted"/>
<accession>A0ABY1QFD2</accession>